<dbReference type="InterPro" id="IPR036250">
    <property type="entry name" value="AcylCo_DH-like_C"/>
</dbReference>
<dbReference type="PANTHER" id="PTHR42803:SF1">
    <property type="entry name" value="BROAD-SPECIFICITY LINEAR ACYL-COA DEHYDROGENASE FADE5"/>
    <property type="match status" value="1"/>
</dbReference>
<evidence type="ECO:0000256" key="5">
    <source>
        <dbReference type="ARBA" id="ARBA00023002"/>
    </source>
</evidence>
<evidence type="ECO:0000256" key="3">
    <source>
        <dbReference type="ARBA" id="ARBA00022630"/>
    </source>
</evidence>
<dbReference type="PANTHER" id="PTHR42803">
    <property type="entry name" value="ACYL-COA DEHYDROGENASE"/>
    <property type="match status" value="1"/>
</dbReference>
<dbReference type="GO" id="GO:0016627">
    <property type="term" value="F:oxidoreductase activity, acting on the CH-CH group of donors"/>
    <property type="evidence" value="ECO:0007669"/>
    <property type="project" value="InterPro"/>
</dbReference>
<evidence type="ECO:0000313" key="11">
    <source>
        <dbReference type="Proteomes" id="UP000176087"/>
    </source>
</evidence>
<proteinExistence type="inferred from homology"/>
<dbReference type="SUPFAM" id="SSF47203">
    <property type="entry name" value="Acyl-CoA dehydrogenase C-terminal domain-like"/>
    <property type="match status" value="1"/>
</dbReference>
<evidence type="ECO:0000259" key="9">
    <source>
        <dbReference type="Pfam" id="PF12806"/>
    </source>
</evidence>
<gene>
    <name evidence="10" type="ORF">AN215_07675</name>
</gene>
<dbReference type="EMBL" id="LJGT01000038">
    <property type="protein sequence ID" value="OEU89613.1"/>
    <property type="molecule type" value="Genomic_DNA"/>
</dbReference>
<sequence length="609" mass="66761">MGHYKANLRDIDFNLFEVLDRGRVYGTGPFAEIDTDTARSVLSEIRRMAEDDLADSMVESDRNPPVFDPVQHTAPLPDSFKKAFRTFSDAEWWRLSLPSALGGTEAPPSLVWAFAELVLGANPALWLYSGGPSFAGFIHELGTEQQQDIAQRMVDRGWGATMVLTEPDAGSDVGAARTKAVRQDDGSWHIEGVKRFITNAEHDLSENIVHFVLARPEGHGPGTKGLSLFLVPKYDFDWSTGELLSRNGVYATNVEHKMGLKVSNTCELTFGDRHPAKGWLVGEKHDGIRQMFKVIEFARMVVGAKGIATLSTGYLNALEFAKERQQGADLAQFADKTAPRVPIVRHPDVRRSLMFQKAYAEGMRALLLYAASVQDDIRTLDERGADAGPARRLNDLLLPVVKGYASEKSYAQLAESLQVFGGSGYLQDYPVEQYLRDSKIDTLYEGTTAIQGQDFFFRKIVKDGGNALTALADEIRTFLAEEAGGVAELAGEVKLLEGALGDLEGMLGAMLSQLSGSESDTREIYRVGQNTTRFLMAGGDLLVSYLLLRGAVVAQRKTAHASGAERDFYTGKVAVAKFFAREVLPGLSVQRELAETTDNSLMDVPDAAF</sequence>
<dbReference type="Proteomes" id="UP000176087">
    <property type="component" value="Unassembled WGS sequence"/>
</dbReference>
<dbReference type="FunFam" id="1.20.140.10:FF:000016">
    <property type="entry name" value="Acyl-CoA dehydrogenase FadE5"/>
    <property type="match status" value="1"/>
</dbReference>
<feature type="domain" description="Acyl-CoA oxidase/dehydrogenase middle" evidence="8">
    <location>
        <begin position="162"/>
        <end position="271"/>
    </location>
</feature>
<dbReference type="Pfam" id="PF00441">
    <property type="entry name" value="Acyl-CoA_dh_1"/>
    <property type="match status" value="1"/>
</dbReference>
<dbReference type="STRING" id="933944.AN215_07675"/>
<evidence type="ECO:0000313" key="10">
    <source>
        <dbReference type="EMBL" id="OEU89613.1"/>
    </source>
</evidence>
<dbReference type="Gene3D" id="2.40.110.10">
    <property type="entry name" value="Butyryl-CoA Dehydrogenase, subunit A, domain 2"/>
    <property type="match status" value="1"/>
</dbReference>
<dbReference type="InterPro" id="IPR037069">
    <property type="entry name" value="AcylCoA_DH/ox_N_sf"/>
</dbReference>
<dbReference type="Pfam" id="PF12806">
    <property type="entry name" value="Acyl-CoA_dh_C"/>
    <property type="match status" value="1"/>
</dbReference>
<organism evidence="10 11">
    <name type="scientific">Streptomyces abyssalis</name>
    <dbReference type="NCBI Taxonomy" id="933944"/>
    <lineage>
        <taxon>Bacteria</taxon>
        <taxon>Bacillati</taxon>
        <taxon>Actinomycetota</taxon>
        <taxon>Actinomycetes</taxon>
        <taxon>Kitasatosporales</taxon>
        <taxon>Streptomycetaceae</taxon>
        <taxon>Streptomyces</taxon>
    </lineage>
</organism>
<reference evidence="10 11" key="1">
    <citation type="journal article" date="2016" name="Front. Microbiol.">
        <title>Comparative Genomics Analysis of Streptomyces Species Reveals Their Adaptation to the Marine Environment and Their Diversity at the Genomic Level.</title>
        <authorList>
            <person name="Tian X."/>
            <person name="Zhang Z."/>
            <person name="Yang T."/>
            <person name="Chen M."/>
            <person name="Li J."/>
            <person name="Chen F."/>
            <person name="Yang J."/>
            <person name="Li W."/>
            <person name="Zhang B."/>
            <person name="Zhang Z."/>
            <person name="Wu J."/>
            <person name="Zhang C."/>
            <person name="Long L."/>
            <person name="Xiao J."/>
        </authorList>
    </citation>
    <scope>NUCLEOTIDE SEQUENCE [LARGE SCALE GENOMIC DNA]</scope>
    <source>
        <strain evidence="10 11">SCSIO 10390</strain>
    </source>
</reference>
<keyword evidence="5 6" id="KW-0560">Oxidoreductase</keyword>
<evidence type="ECO:0000256" key="6">
    <source>
        <dbReference type="RuleBase" id="RU362125"/>
    </source>
</evidence>
<dbReference type="Gene3D" id="1.10.540.10">
    <property type="entry name" value="Acyl-CoA dehydrogenase/oxidase, N-terminal domain"/>
    <property type="match status" value="1"/>
</dbReference>
<comment type="similarity">
    <text evidence="2 6">Belongs to the acyl-CoA dehydrogenase family.</text>
</comment>
<dbReference type="Pfam" id="PF02770">
    <property type="entry name" value="Acyl-CoA_dh_M"/>
    <property type="match status" value="1"/>
</dbReference>
<protein>
    <submittedName>
        <fullName evidence="10">Butyryl-CoA dehydrogenase</fullName>
    </submittedName>
</protein>
<evidence type="ECO:0000256" key="2">
    <source>
        <dbReference type="ARBA" id="ARBA00009347"/>
    </source>
</evidence>
<dbReference type="GO" id="GO:0005886">
    <property type="term" value="C:plasma membrane"/>
    <property type="evidence" value="ECO:0007669"/>
    <property type="project" value="TreeGrafter"/>
</dbReference>
<dbReference type="InterPro" id="IPR006091">
    <property type="entry name" value="Acyl-CoA_Oxase/DH_mid-dom"/>
</dbReference>
<keyword evidence="3 6" id="KW-0285">Flavoprotein</keyword>
<evidence type="ECO:0000256" key="4">
    <source>
        <dbReference type="ARBA" id="ARBA00022827"/>
    </source>
</evidence>
<comment type="caution">
    <text evidence="10">The sequence shown here is derived from an EMBL/GenBank/DDBJ whole genome shotgun (WGS) entry which is preliminary data.</text>
</comment>
<feature type="domain" description="Acyl-CoA dehydrogenase/oxidase C-terminal" evidence="7">
    <location>
        <begin position="286"/>
        <end position="452"/>
    </location>
</feature>
<keyword evidence="11" id="KW-1185">Reference proteome</keyword>
<accession>A0A1E7JMY7</accession>
<dbReference type="Gene3D" id="1.20.140.10">
    <property type="entry name" value="Butyryl-CoA Dehydrogenase, subunit A, domain 3"/>
    <property type="match status" value="1"/>
</dbReference>
<dbReference type="InterPro" id="IPR052166">
    <property type="entry name" value="Diverse_Acyl-CoA_DH"/>
</dbReference>
<dbReference type="RefSeq" id="WP_070013338.1">
    <property type="nucleotide sequence ID" value="NZ_LJGS01000044.1"/>
</dbReference>
<evidence type="ECO:0000256" key="1">
    <source>
        <dbReference type="ARBA" id="ARBA00001974"/>
    </source>
</evidence>
<name>A0A1E7JMY7_9ACTN</name>
<dbReference type="PATRIC" id="fig|933944.5.peg.820"/>
<dbReference type="SUPFAM" id="SSF56645">
    <property type="entry name" value="Acyl-CoA dehydrogenase NM domain-like"/>
    <property type="match status" value="1"/>
</dbReference>
<evidence type="ECO:0000259" key="7">
    <source>
        <dbReference type="Pfam" id="PF00441"/>
    </source>
</evidence>
<keyword evidence="4 6" id="KW-0274">FAD</keyword>
<dbReference type="AlphaFoldDB" id="A0A1E7JMY7"/>
<feature type="domain" description="Acetyl-CoA dehydrogenase-like C-terminal" evidence="9">
    <location>
        <begin position="471"/>
        <end position="605"/>
    </location>
</feature>
<dbReference type="InterPro" id="IPR009075">
    <property type="entry name" value="AcylCo_DH/oxidase_C"/>
</dbReference>
<dbReference type="InterPro" id="IPR009100">
    <property type="entry name" value="AcylCoA_DH/oxidase_NM_dom_sf"/>
</dbReference>
<dbReference type="InterPro" id="IPR046373">
    <property type="entry name" value="Acyl-CoA_Oxase/DH_mid-dom_sf"/>
</dbReference>
<comment type="cofactor">
    <cofactor evidence="1 6">
        <name>FAD</name>
        <dbReference type="ChEBI" id="CHEBI:57692"/>
    </cofactor>
</comment>
<dbReference type="OrthoDB" id="9807883at2"/>
<evidence type="ECO:0000259" key="8">
    <source>
        <dbReference type="Pfam" id="PF02770"/>
    </source>
</evidence>
<dbReference type="InterPro" id="IPR025878">
    <property type="entry name" value="Acyl-CoA_dh-like_C_dom"/>
</dbReference>
<dbReference type="GO" id="GO:0050660">
    <property type="term" value="F:flavin adenine dinucleotide binding"/>
    <property type="evidence" value="ECO:0007669"/>
    <property type="project" value="InterPro"/>
</dbReference>